<name>A0ABN6IXP3_9CLOT</name>
<proteinExistence type="inferred from homology"/>
<feature type="transmembrane region" description="Helical" evidence="7">
    <location>
        <begin position="205"/>
        <end position="226"/>
    </location>
</feature>
<dbReference type="Gene3D" id="1.20.81.30">
    <property type="entry name" value="Type II secretion system (T2SS), domain F"/>
    <property type="match status" value="2"/>
</dbReference>
<evidence type="ECO:0000256" key="5">
    <source>
        <dbReference type="ARBA" id="ARBA00022989"/>
    </source>
</evidence>
<evidence type="ECO:0000256" key="3">
    <source>
        <dbReference type="ARBA" id="ARBA00022475"/>
    </source>
</evidence>
<dbReference type="PRINTS" id="PR00812">
    <property type="entry name" value="BCTERIALGSPF"/>
</dbReference>
<feature type="domain" description="Type II secretion system protein GspF" evidence="8">
    <location>
        <begin position="251"/>
        <end position="370"/>
    </location>
</feature>
<feature type="transmembrane region" description="Helical" evidence="7">
    <location>
        <begin position="246"/>
        <end position="266"/>
    </location>
</feature>
<evidence type="ECO:0000313" key="9">
    <source>
        <dbReference type="EMBL" id="BCZ46899.1"/>
    </source>
</evidence>
<keyword evidence="10" id="KW-1185">Reference proteome</keyword>
<gene>
    <name evidence="9" type="ORF">psyc5s11_29660</name>
</gene>
<comment type="similarity">
    <text evidence="2">Belongs to the GSP F family.</text>
</comment>
<dbReference type="InterPro" id="IPR042094">
    <property type="entry name" value="T2SS_GspF_sf"/>
</dbReference>
<evidence type="ECO:0000256" key="4">
    <source>
        <dbReference type="ARBA" id="ARBA00022692"/>
    </source>
</evidence>
<dbReference type="EMBL" id="AP024849">
    <property type="protein sequence ID" value="BCZ46899.1"/>
    <property type="molecule type" value="Genomic_DNA"/>
</dbReference>
<keyword evidence="3" id="KW-1003">Cell membrane</keyword>
<evidence type="ECO:0000313" key="10">
    <source>
        <dbReference type="Proteomes" id="UP000824633"/>
    </source>
</evidence>
<organism evidence="9 10">
    <name type="scientific">Clostridium gelidum</name>
    <dbReference type="NCBI Taxonomy" id="704125"/>
    <lineage>
        <taxon>Bacteria</taxon>
        <taxon>Bacillati</taxon>
        <taxon>Bacillota</taxon>
        <taxon>Clostridia</taxon>
        <taxon>Eubacteriales</taxon>
        <taxon>Clostridiaceae</taxon>
        <taxon>Clostridium</taxon>
    </lineage>
</organism>
<keyword evidence="5 7" id="KW-1133">Transmembrane helix</keyword>
<evidence type="ECO:0000259" key="8">
    <source>
        <dbReference type="Pfam" id="PF00482"/>
    </source>
</evidence>
<dbReference type="Pfam" id="PF00482">
    <property type="entry name" value="T2SSF"/>
    <property type="match status" value="2"/>
</dbReference>
<feature type="transmembrane region" description="Helical" evidence="7">
    <location>
        <begin position="347"/>
        <end position="372"/>
    </location>
</feature>
<feature type="transmembrane region" description="Helical" evidence="7">
    <location>
        <begin position="151"/>
        <end position="172"/>
    </location>
</feature>
<keyword evidence="6 7" id="KW-0472">Membrane</keyword>
<evidence type="ECO:0000256" key="7">
    <source>
        <dbReference type="SAM" id="Phobius"/>
    </source>
</evidence>
<dbReference type="Proteomes" id="UP000824633">
    <property type="component" value="Chromosome"/>
</dbReference>
<sequence>MNSSNIRNKINVKSKLNFDMSKVLESFSFHNITLGLQFKSKVNEEQLLLIASNLAQIYKDGIPITTALELVADTLPNKTYRKSMLKVLVLIKQGKSLSEGFSQFKELYPEFFIGIISIGENTGKLYEVLKGLNIYYEKSLFIKKEIKNASAYPIFILVSMIILIIFLVNKVIPSFCEIYKSMNIELPANCKLLYDINSTLKNNPLLTTITMISWGLISIILIKCLFKKINIERFTKINIVKSFFEYIMVLLFSIITSTGINISQALEYCENSMSYPYLRKKIKEINISILKGSTLTEALEKSRLFSKYTLAIIKIREESGTIEEGFKELSNSLEYKLFEQIKKYLGFISPTFVVIMAIFIVLFLLGFVLPLFNNLKSGMR</sequence>
<keyword evidence="4 7" id="KW-0812">Transmembrane</keyword>
<accession>A0ABN6IXP3</accession>
<reference evidence="10" key="1">
    <citation type="submission" date="2021-07" db="EMBL/GenBank/DDBJ databases">
        <title>Complete genome sequencing of a Clostridium isolate.</title>
        <authorList>
            <person name="Ueki A."/>
            <person name="Tonouchi A."/>
        </authorList>
    </citation>
    <scope>NUCLEOTIDE SEQUENCE [LARGE SCALE GENOMIC DNA]</scope>
    <source>
        <strain evidence="10">C5S11</strain>
    </source>
</reference>
<dbReference type="PANTHER" id="PTHR30012">
    <property type="entry name" value="GENERAL SECRETION PATHWAY PROTEIN"/>
    <property type="match status" value="1"/>
</dbReference>
<feature type="domain" description="Type II secretion system protein GspF" evidence="8">
    <location>
        <begin position="53"/>
        <end position="173"/>
    </location>
</feature>
<dbReference type="InterPro" id="IPR018076">
    <property type="entry name" value="T2SS_GspF_dom"/>
</dbReference>
<dbReference type="InterPro" id="IPR003004">
    <property type="entry name" value="GspF/PilC"/>
</dbReference>
<dbReference type="RefSeq" id="WP_224033297.1">
    <property type="nucleotide sequence ID" value="NZ_AP024849.1"/>
</dbReference>
<comment type="subcellular location">
    <subcellularLocation>
        <location evidence="1">Cell membrane</location>
        <topology evidence="1">Multi-pass membrane protein</topology>
    </subcellularLocation>
</comment>
<dbReference type="PANTHER" id="PTHR30012:SF0">
    <property type="entry name" value="TYPE II SECRETION SYSTEM PROTEIN F-RELATED"/>
    <property type="match status" value="1"/>
</dbReference>
<evidence type="ECO:0000256" key="1">
    <source>
        <dbReference type="ARBA" id="ARBA00004651"/>
    </source>
</evidence>
<evidence type="ECO:0000256" key="2">
    <source>
        <dbReference type="ARBA" id="ARBA00005745"/>
    </source>
</evidence>
<evidence type="ECO:0000256" key="6">
    <source>
        <dbReference type="ARBA" id="ARBA00023136"/>
    </source>
</evidence>
<protein>
    <submittedName>
        <fullName evidence="9">Pilin secretion/fimbrial assembly system protein, PilC</fullName>
    </submittedName>
</protein>